<dbReference type="GO" id="GO:0005777">
    <property type="term" value="C:peroxisome"/>
    <property type="evidence" value="ECO:0007669"/>
    <property type="project" value="TreeGrafter"/>
</dbReference>
<evidence type="ECO:0000313" key="7">
    <source>
        <dbReference type="Proteomes" id="UP001652628"/>
    </source>
</evidence>
<name>A0AB40A6H6_DROSZ</name>
<dbReference type="CDD" id="cd09071">
    <property type="entry name" value="FAR_C"/>
    <property type="match status" value="1"/>
</dbReference>
<evidence type="ECO:0000259" key="6">
    <source>
        <dbReference type="Pfam" id="PF07993"/>
    </source>
</evidence>
<evidence type="ECO:0000256" key="3">
    <source>
        <dbReference type="ARBA" id="ARBA00023098"/>
    </source>
</evidence>
<dbReference type="SUPFAM" id="SSF51735">
    <property type="entry name" value="NAD(P)-binding Rossmann-fold domains"/>
    <property type="match status" value="1"/>
</dbReference>
<feature type="domain" description="Fatty acyl-CoA reductase C-terminal" evidence="5">
    <location>
        <begin position="362"/>
        <end position="454"/>
    </location>
</feature>
<dbReference type="PANTHER" id="PTHR11011:SF60">
    <property type="entry name" value="FATTY ACYL-COA REDUCTASE-RELATED"/>
    <property type="match status" value="1"/>
</dbReference>
<gene>
    <name evidence="8" type="primary">LOC108018714</name>
</gene>
<dbReference type="GO" id="GO:0016020">
    <property type="term" value="C:membrane"/>
    <property type="evidence" value="ECO:0007669"/>
    <property type="project" value="UniProtKB-SubCell"/>
</dbReference>
<dbReference type="InterPro" id="IPR036291">
    <property type="entry name" value="NAD(P)-bd_dom_sf"/>
</dbReference>
<keyword evidence="2 4" id="KW-0444">Lipid biosynthesis</keyword>
<comment type="function">
    <text evidence="4">Catalyzes the reduction of fatty acyl-CoA to fatty alcohols.</text>
</comment>
<dbReference type="CDD" id="cd05236">
    <property type="entry name" value="FAR-N_SDR_e"/>
    <property type="match status" value="1"/>
</dbReference>
<keyword evidence="4" id="KW-0812">Transmembrane</keyword>
<dbReference type="GeneID" id="108018714"/>
<accession>A0AB40A6H6</accession>
<evidence type="ECO:0000256" key="1">
    <source>
        <dbReference type="ARBA" id="ARBA00005928"/>
    </source>
</evidence>
<protein>
    <recommendedName>
        <fullName evidence="4">Fatty acyl-CoA reductase</fullName>
        <ecNumber evidence="4">1.2.1.84</ecNumber>
    </recommendedName>
</protein>
<reference evidence="8" key="1">
    <citation type="submission" date="2025-08" db="UniProtKB">
        <authorList>
            <consortium name="RefSeq"/>
        </authorList>
    </citation>
    <scope>IDENTIFICATION</scope>
</reference>
<dbReference type="Pfam" id="PF07993">
    <property type="entry name" value="NAD_binding_4"/>
    <property type="match status" value="1"/>
</dbReference>
<keyword evidence="7" id="KW-1185">Reference proteome</keyword>
<dbReference type="EC" id="1.2.1.84" evidence="4"/>
<comment type="catalytic activity">
    <reaction evidence="4">
        <text>a long-chain fatty acyl-CoA + 2 NADPH + 2 H(+) = a long-chain primary fatty alcohol + 2 NADP(+) + CoA</text>
        <dbReference type="Rhea" id="RHEA:52716"/>
        <dbReference type="ChEBI" id="CHEBI:15378"/>
        <dbReference type="ChEBI" id="CHEBI:57287"/>
        <dbReference type="ChEBI" id="CHEBI:57783"/>
        <dbReference type="ChEBI" id="CHEBI:58349"/>
        <dbReference type="ChEBI" id="CHEBI:77396"/>
        <dbReference type="ChEBI" id="CHEBI:83139"/>
        <dbReference type="EC" id="1.2.1.84"/>
    </reaction>
</comment>
<dbReference type="PANTHER" id="PTHR11011">
    <property type="entry name" value="MALE STERILITY PROTEIN 2-RELATED"/>
    <property type="match status" value="1"/>
</dbReference>
<evidence type="ECO:0000256" key="2">
    <source>
        <dbReference type="ARBA" id="ARBA00022516"/>
    </source>
</evidence>
<feature type="transmembrane region" description="Helical" evidence="4">
    <location>
        <begin position="471"/>
        <end position="494"/>
    </location>
</feature>
<dbReference type="InterPro" id="IPR026055">
    <property type="entry name" value="FAR"/>
</dbReference>
<keyword evidence="4" id="KW-0521">NADP</keyword>
<dbReference type="Pfam" id="PF03015">
    <property type="entry name" value="Sterile"/>
    <property type="match status" value="1"/>
</dbReference>
<dbReference type="InterPro" id="IPR033640">
    <property type="entry name" value="FAR_C"/>
</dbReference>
<dbReference type="Proteomes" id="UP001652628">
    <property type="component" value="Chromosome 3"/>
</dbReference>
<feature type="domain" description="Thioester reductase (TE)" evidence="6">
    <location>
        <begin position="16"/>
        <end position="286"/>
    </location>
</feature>
<dbReference type="GO" id="GO:0102965">
    <property type="term" value="F:alcohol-forming long-chain fatty acyl-CoA reductase activity"/>
    <property type="evidence" value="ECO:0007669"/>
    <property type="project" value="UniProtKB-EC"/>
</dbReference>
<evidence type="ECO:0000259" key="5">
    <source>
        <dbReference type="Pfam" id="PF03015"/>
    </source>
</evidence>
<keyword evidence="4" id="KW-0472">Membrane</keyword>
<dbReference type="GO" id="GO:0035336">
    <property type="term" value="P:long-chain fatty-acyl-CoA metabolic process"/>
    <property type="evidence" value="ECO:0007669"/>
    <property type="project" value="TreeGrafter"/>
</dbReference>
<keyword evidence="4" id="KW-0560">Oxidoreductase</keyword>
<keyword evidence="3 4" id="KW-0443">Lipid metabolism</keyword>
<dbReference type="Gene3D" id="3.40.50.720">
    <property type="entry name" value="NAD(P)-binding Rossmann-like Domain"/>
    <property type="match status" value="1"/>
</dbReference>
<dbReference type="AlphaFoldDB" id="A0AB40A6H6"/>
<evidence type="ECO:0000256" key="4">
    <source>
        <dbReference type="RuleBase" id="RU363097"/>
    </source>
</evidence>
<comment type="similarity">
    <text evidence="1 4">Belongs to the fatty acyl-CoA reductase family.</text>
</comment>
<proteinExistence type="inferred from homology"/>
<sequence>MSSEILSFYKDKTVFLTGGTGFLGKVIIEKLLRSTDVKRIYILLRPKRGENVKGRFETWKQDQVFEVLLKNKPHALEHVTPISGDCCAPDMAISEADRRILIAEVQVVMHGAASVRFIEPLQQALNINTRAVRLMVQLAKEMRRLEAFVHVSTAFSNCVVPQIQERFYPENLTCPVDKVLDLSDSLGGEMVEKIAPALLGKYPNTYTYTKALGEQVIQEEAKDLPVGIFRPAIITSTFKEPVRGWIDGLQGLIAMIFGINYGVIHIALVNLKVNVPLVPADYCVNVAIATAVQIAKISQQDKKSAIPIYAFSSCQSNTVTFGDLSEKCYQTGLTKPTEKMIWYPFNHNIACPYIYDIGTYFYHFLPGFLMDIALRLKGQKPMMVKRYRKIDEGMKSLFPFTRRNFLMETNNTDQLWQSMSPEDKKMFHFDMSTLDWNEYTTSVMLGIRLFLFKDLPTPESFAKGKRILSRFYVLDTILKCVIILVAGAFAWFVFNLAFN</sequence>
<dbReference type="RefSeq" id="XP_036672583.3">
    <property type="nucleotide sequence ID" value="XM_036816688.3"/>
</dbReference>
<keyword evidence="4" id="KW-1133">Transmembrane helix</keyword>
<evidence type="ECO:0000313" key="8">
    <source>
        <dbReference type="RefSeq" id="XP_036672583.3"/>
    </source>
</evidence>
<organism evidence="7 8">
    <name type="scientific">Drosophila suzukii</name>
    <name type="common">Spotted-wing drosophila fruit fly</name>
    <dbReference type="NCBI Taxonomy" id="28584"/>
    <lineage>
        <taxon>Eukaryota</taxon>
        <taxon>Metazoa</taxon>
        <taxon>Ecdysozoa</taxon>
        <taxon>Arthropoda</taxon>
        <taxon>Hexapoda</taxon>
        <taxon>Insecta</taxon>
        <taxon>Pterygota</taxon>
        <taxon>Neoptera</taxon>
        <taxon>Endopterygota</taxon>
        <taxon>Diptera</taxon>
        <taxon>Brachycera</taxon>
        <taxon>Muscomorpha</taxon>
        <taxon>Ephydroidea</taxon>
        <taxon>Drosophilidae</taxon>
        <taxon>Drosophila</taxon>
        <taxon>Sophophora</taxon>
    </lineage>
</organism>
<dbReference type="GO" id="GO:0080019">
    <property type="term" value="F:alcohol-forming very long-chain fatty acyl-CoA reductase activity"/>
    <property type="evidence" value="ECO:0007669"/>
    <property type="project" value="InterPro"/>
</dbReference>
<dbReference type="InterPro" id="IPR013120">
    <property type="entry name" value="FAR_NAD-bd"/>
</dbReference>